<comment type="caution">
    <text evidence="7">The sequence shown here is derived from an EMBL/GenBank/DDBJ whole genome shotgun (WGS) entry which is preliminary data.</text>
</comment>
<dbReference type="NCBIfam" id="TIGR00803">
    <property type="entry name" value="nst"/>
    <property type="match status" value="1"/>
</dbReference>
<evidence type="ECO:0000256" key="6">
    <source>
        <dbReference type="SAM" id="Phobius"/>
    </source>
</evidence>
<evidence type="ECO:0000256" key="3">
    <source>
        <dbReference type="ARBA" id="ARBA00022989"/>
    </source>
</evidence>
<keyword evidence="3 6" id="KW-1133">Transmembrane helix</keyword>
<feature type="transmembrane region" description="Helical" evidence="6">
    <location>
        <begin position="153"/>
        <end position="171"/>
    </location>
</feature>
<dbReference type="Pfam" id="PF04142">
    <property type="entry name" value="Nuc_sug_transp"/>
    <property type="match status" value="1"/>
</dbReference>
<dbReference type="Proteomes" id="UP000019335">
    <property type="component" value="Chromosome 3"/>
</dbReference>
<evidence type="ECO:0000256" key="2">
    <source>
        <dbReference type="ARBA" id="ARBA00022692"/>
    </source>
</evidence>
<dbReference type="GO" id="GO:0015165">
    <property type="term" value="F:pyrimidine nucleotide-sugar transmembrane transporter activity"/>
    <property type="evidence" value="ECO:0007669"/>
    <property type="project" value="InterPro"/>
</dbReference>
<gene>
    <name evidence="7" type="ORF">Naga_100024g36</name>
</gene>
<keyword evidence="2 6" id="KW-0812">Transmembrane</keyword>
<dbReference type="OrthoDB" id="408493at2759"/>
<keyword evidence="8" id="KW-1185">Reference proteome</keyword>
<keyword evidence="4 6" id="KW-0472">Membrane</keyword>
<feature type="compositionally biased region" description="Low complexity" evidence="5">
    <location>
        <begin position="456"/>
        <end position="468"/>
    </location>
</feature>
<evidence type="ECO:0000256" key="4">
    <source>
        <dbReference type="ARBA" id="ARBA00023136"/>
    </source>
</evidence>
<reference evidence="7 8" key="1">
    <citation type="journal article" date="2014" name="Mol. Plant">
        <title>Chromosome Scale Genome Assembly and Transcriptome Profiling of Nannochloropsis gaditana in Nitrogen Depletion.</title>
        <authorList>
            <person name="Corteggiani Carpinelli E."/>
            <person name="Telatin A."/>
            <person name="Vitulo N."/>
            <person name="Forcato C."/>
            <person name="D'Angelo M."/>
            <person name="Schiavon R."/>
            <person name="Vezzi A."/>
            <person name="Giacometti G.M."/>
            <person name="Morosinotto T."/>
            <person name="Valle G."/>
        </authorList>
    </citation>
    <scope>NUCLEOTIDE SEQUENCE [LARGE SCALE GENOMIC DNA]</scope>
    <source>
        <strain evidence="7 8">B-31</strain>
    </source>
</reference>
<proteinExistence type="predicted"/>
<feature type="transmembrane region" description="Helical" evidence="6">
    <location>
        <begin position="294"/>
        <end position="314"/>
    </location>
</feature>
<dbReference type="InterPro" id="IPR037185">
    <property type="entry name" value="EmrE-like"/>
</dbReference>
<name>W7TPP9_9STRA</name>
<feature type="transmembrane region" description="Helical" evidence="6">
    <location>
        <begin position="225"/>
        <end position="244"/>
    </location>
</feature>
<organism evidence="7 8">
    <name type="scientific">Nannochloropsis gaditana</name>
    <dbReference type="NCBI Taxonomy" id="72520"/>
    <lineage>
        <taxon>Eukaryota</taxon>
        <taxon>Sar</taxon>
        <taxon>Stramenopiles</taxon>
        <taxon>Ochrophyta</taxon>
        <taxon>Eustigmatophyceae</taxon>
        <taxon>Eustigmatales</taxon>
        <taxon>Monodopsidaceae</taxon>
        <taxon>Nannochloropsis</taxon>
    </lineage>
</organism>
<dbReference type="InterPro" id="IPR007271">
    <property type="entry name" value="Nuc_sug_transpt"/>
</dbReference>
<dbReference type="GO" id="GO:0000139">
    <property type="term" value="C:Golgi membrane"/>
    <property type="evidence" value="ECO:0007669"/>
    <property type="project" value="InterPro"/>
</dbReference>
<accession>W7TPP9</accession>
<sequence length="480" mass="50901">MNGSTQDVLLLPKKGIASTQSACKTSSRTPLQSSSSASATHFKLMALVILVIQNSALALTMRLSRTSAKKSADPMYLASTAVVLSEVIKLVVSTCLVVRAEYGWTNAKQRLYQEMIGRPEDMGKLLVPSLLYVIQNNLGYVAMSNLDAATFQVLYQLKILTTALFSVFLLGRHLALRQWLALLLLICGVSIVQLAKQRGSDREHTSTEDPSDMNYPSSETNNPTLGLICILLACISSGFAGVYFEKVLKSSKDVSVWVRNVQLALIGIMVGLVAVCYTDAAAVRADGFFQGYSLLVWTVVGLQALGGIMVALVVKYADSVLKGFATSVSIVVSFVLSLLLFQDAAVSFLFLAGTTLVISSTILYSIKGSTPKAAIYTSAAPNSGVLGVAVTSSRAPPSKSSLMESGAAMGDNVSCELASLSAPQTFASHVHQTSHDTWSGRHASMESDASTSLVQPTLPTSSASSSSPTKRRSGVTLVTV</sequence>
<dbReference type="SUPFAM" id="SSF103481">
    <property type="entry name" value="Multidrug resistance efflux transporter EmrE"/>
    <property type="match status" value="1"/>
</dbReference>
<feature type="transmembrane region" description="Helical" evidence="6">
    <location>
        <begin position="75"/>
        <end position="100"/>
    </location>
</feature>
<dbReference type="PANTHER" id="PTHR10231">
    <property type="entry name" value="NUCLEOTIDE-SUGAR TRANSMEMBRANE TRANSPORTER"/>
    <property type="match status" value="1"/>
</dbReference>
<dbReference type="EMBL" id="AZIL01000178">
    <property type="protein sequence ID" value="EWM29095.1"/>
    <property type="molecule type" value="Genomic_DNA"/>
</dbReference>
<comment type="subcellular location">
    <subcellularLocation>
        <location evidence="1">Membrane</location>
        <topology evidence="1">Multi-pass membrane protein</topology>
    </subcellularLocation>
</comment>
<evidence type="ECO:0000256" key="5">
    <source>
        <dbReference type="SAM" id="MobiDB-lite"/>
    </source>
</evidence>
<feature type="transmembrane region" description="Helical" evidence="6">
    <location>
        <begin position="347"/>
        <end position="366"/>
    </location>
</feature>
<feature type="region of interest" description="Disordered" evidence="5">
    <location>
        <begin position="437"/>
        <end position="480"/>
    </location>
</feature>
<feature type="transmembrane region" description="Helical" evidence="6">
    <location>
        <begin position="321"/>
        <end position="341"/>
    </location>
</feature>
<feature type="transmembrane region" description="Helical" evidence="6">
    <location>
        <begin position="44"/>
        <end position="63"/>
    </location>
</feature>
<dbReference type="AlphaFoldDB" id="W7TPP9"/>
<evidence type="ECO:0000313" key="7">
    <source>
        <dbReference type="EMBL" id="EWM29095.1"/>
    </source>
</evidence>
<protein>
    <submittedName>
        <fullName evidence="7">Udp-n-acetylglucosamine transporter</fullName>
    </submittedName>
</protein>
<feature type="transmembrane region" description="Helical" evidence="6">
    <location>
        <begin position="256"/>
        <end position="274"/>
    </location>
</feature>
<feature type="transmembrane region" description="Helical" evidence="6">
    <location>
        <begin position="178"/>
        <end position="195"/>
    </location>
</feature>
<evidence type="ECO:0000313" key="8">
    <source>
        <dbReference type="Proteomes" id="UP000019335"/>
    </source>
</evidence>
<evidence type="ECO:0000256" key="1">
    <source>
        <dbReference type="ARBA" id="ARBA00004141"/>
    </source>
</evidence>